<dbReference type="EMBL" id="JAWXYG010000008">
    <property type="protein sequence ID" value="KAK4264947.1"/>
    <property type="molecule type" value="Genomic_DNA"/>
</dbReference>
<name>A0AAE1J9Z9_9FABA</name>
<proteinExistence type="predicted"/>
<dbReference type="AlphaFoldDB" id="A0AAE1J9Z9"/>
<dbReference type="GO" id="GO:0005484">
    <property type="term" value="F:SNAP receptor activity"/>
    <property type="evidence" value="ECO:0007669"/>
    <property type="project" value="InterPro"/>
</dbReference>
<evidence type="ECO:0000313" key="1">
    <source>
        <dbReference type="EMBL" id="KAK4264947.1"/>
    </source>
</evidence>
<dbReference type="PANTHER" id="PTHR12825:SF0">
    <property type="entry name" value="VESICLE TRANSPORT PROTEIN SEC20"/>
    <property type="match status" value="1"/>
</dbReference>
<protein>
    <submittedName>
        <fullName evidence="1">Uncharacterized protein</fullName>
    </submittedName>
</protein>
<comment type="caution">
    <text evidence="1">The sequence shown here is derived from an EMBL/GenBank/DDBJ whole genome shotgun (WGS) entry which is preliminary data.</text>
</comment>
<dbReference type="Proteomes" id="UP001293593">
    <property type="component" value="Unassembled WGS sequence"/>
</dbReference>
<dbReference type="GO" id="GO:0005783">
    <property type="term" value="C:endoplasmic reticulum"/>
    <property type="evidence" value="ECO:0007669"/>
    <property type="project" value="TreeGrafter"/>
</dbReference>
<dbReference type="GO" id="GO:0031201">
    <property type="term" value="C:SNARE complex"/>
    <property type="evidence" value="ECO:0007669"/>
    <property type="project" value="TreeGrafter"/>
</dbReference>
<sequence>MKEEVVQVVDKVKREWYETYSKMQEHIKEIREYGKSGRSEEKNSLPRLNGIAQDGLALLSSLQFRLDLLAPQLPADEEVESASTVLESWKTQSQSLRLSLRNANLQVKESCSSTLSPLHFPVHFDGSFLLNELFRLSCSLF</sequence>
<reference evidence="1" key="1">
    <citation type="submission" date="2023-10" db="EMBL/GenBank/DDBJ databases">
        <title>Chromosome-level genome of the transformable northern wattle, Acacia crassicarpa.</title>
        <authorList>
            <person name="Massaro I."/>
            <person name="Sinha N.R."/>
            <person name="Poethig S."/>
            <person name="Leichty A.R."/>
        </authorList>
    </citation>
    <scope>NUCLEOTIDE SEQUENCE</scope>
    <source>
        <strain evidence="1">Acra3RX</strain>
        <tissue evidence="1">Leaf</tissue>
    </source>
</reference>
<keyword evidence="2" id="KW-1185">Reference proteome</keyword>
<gene>
    <name evidence="1" type="ORF">QN277_026060</name>
</gene>
<dbReference type="InterPro" id="IPR005606">
    <property type="entry name" value="Sec20"/>
</dbReference>
<organism evidence="1 2">
    <name type="scientific">Acacia crassicarpa</name>
    <name type="common">northern wattle</name>
    <dbReference type="NCBI Taxonomy" id="499986"/>
    <lineage>
        <taxon>Eukaryota</taxon>
        <taxon>Viridiplantae</taxon>
        <taxon>Streptophyta</taxon>
        <taxon>Embryophyta</taxon>
        <taxon>Tracheophyta</taxon>
        <taxon>Spermatophyta</taxon>
        <taxon>Magnoliopsida</taxon>
        <taxon>eudicotyledons</taxon>
        <taxon>Gunneridae</taxon>
        <taxon>Pentapetalae</taxon>
        <taxon>rosids</taxon>
        <taxon>fabids</taxon>
        <taxon>Fabales</taxon>
        <taxon>Fabaceae</taxon>
        <taxon>Caesalpinioideae</taxon>
        <taxon>mimosoid clade</taxon>
        <taxon>Acacieae</taxon>
        <taxon>Acacia</taxon>
    </lineage>
</organism>
<dbReference type="PANTHER" id="PTHR12825">
    <property type="entry name" value="BNIP1-RELATED"/>
    <property type="match status" value="1"/>
</dbReference>
<accession>A0AAE1J9Z9</accession>
<dbReference type="GO" id="GO:0006890">
    <property type="term" value="P:retrograde vesicle-mediated transport, Golgi to endoplasmic reticulum"/>
    <property type="evidence" value="ECO:0007669"/>
    <property type="project" value="InterPro"/>
</dbReference>
<evidence type="ECO:0000313" key="2">
    <source>
        <dbReference type="Proteomes" id="UP001293593"/>
    </source>
</evidence>